<protein>
    <submittedName>
        <fullName evidence="1">Uncharacterized protein</fullName>
    </submittedName>
</protein>
<dbReference type="Proteomes" id="UP000256970">
    <property type="component" value="Unassembled WGS sequence"/>
</dbReference>
<reference evidence="1 2" key="1">
    <citation type="submission" date="2016-10" db="EMBL/GenBank/DDBJ databases">
        <authorList>
            <person name="Cai Z."/>
        </authorList>
    </citation>
    <scope>NUCLEOTIDE SEQUENCE [LARGE SCALE GENOMIC DNA]</scope>
</reference>
<sequence length="895" mass="94592">MEAVSPALQQLLSQQVAEKPSICITLIKGVASLTELQQLLASAAVAAAAPAGQAEHLVLLAVAVPGLPATQQEAVEKAAAAAQADTSGLTAVKVTGLLPQLREQPALQQLLACAAAAALSAAGPLQHRRSVVQLLQAYPGQQQVAEQLVPAFCSALRSNASSGCWTDTPKLLQALQESPTAWLAVLTAAVEAAAGELRGTYDPMQHSSSILQLLRACQGQQQQQLEQQLLDATCCGIRHSRQAWRQPGCMQLLQGIATTPAARNAVLAAAVEGAARELRFESDPMLYSSSMLQLLQACQGQQQLQQQLLEGTCEGIRLSQHAWRAPGCRKVLQALIDTPAAHLAMLAAAVEGAARELRSAADPVQHSSSILQLLQACQEQKQQQLEQQLVDATCCGIRRLRQAWRAAGCMQPLQALTASPAAQLAVLAAAVENAAGELRTASHPMMYSSSILKLLQLCQGNEQLMQQLSVAMAFALQHKPGAWQVDGCMDILQALQAAPAAHLEVASAAVAAAAATLSDGAASPELHFGHVVPLLQACGGQQQLKVAVIEAVCCGVRTSADAWKSKCFTQLLQALQKTPEARLAVIAAAVEGVAAVVRTSTASLMQHSSNTMKGLQLCQGQPQLTDQLTEAMCCAIRSSTDAWQLCGLQQLLQALEGTPAARLAVLTAAVEALFESKSNNNADEGLSCSMLLSKQTTDSLLQLSQLLLSEPQLYAAYYGQLAAEAAARKYNYSLLKQLLQSAAVQAALDRPEVQQLVACQVANLQRMAAVPAFSWHMPQAKMPGFPQVEAFLQGPEESFALGGFLGITEARTAAKQLIMCNAPRFHSGYSSYSSYSSSYSFIALAKGAGDDAHVAIRKTQEYCIEQLKRLPTVIQELQGVLALVRPAAGAAVAEA</sequence>
<name>A0A383V4W2_TETOB</name>
<dbReference type="EMBL" id="FNXT01000025">
    <property type="protein sequence ID" value="SZX59759.1"/>
    <property type="molecule type" value="Genomic_DNA"/>
</dbReference>
<dbReference type="AlphaFoldDB" id="A0A383V4W2"/>
<organism evidence="1 2">
    <name type="scientific">Tetradesmus obliquus</name>
    <name type="common">Green alga</name>
    <name type="synonym">Acutodesmus obliquus</name>
    <dbReference type="NCBI Taxonomy" id="3088"/>
    <lineage>
        <taxon>Eukaryota</taxon>
        <taxon>Viridiplantae</taxon>
        <taxon>Chlorophyta</taxon>
        <taxon>core chlorophytes</taxon>
        <taxon>Chlorophyceae</taxon>
        <taxon>CS clade</taxon>
        <taxon>Sphaeropleales</taxon>
        <taxon>Scenedesmaceae</taxon>
        <taxon>Tetradesmus</taxon>
    </lineage>
</organism>
<gene>
    <name evidence="1" type="ORF">BQ4739_LOCUS370</name>
</gene>
<proteinExistence type="predicted"/>
<keyword evidence="2" id="KW-1185">Reference proteome</keyword>
<accession>A0A383V4W2</accession>
<evidence type="ECO:0000313" key="1">
    <source>
        <dbReference type="EMBL" id="SZX59759.1"/>
    </source>
</evidence>
<evidence type="ECO:0000313" key="2">
    <source>
        <dbReference type="Proteomes" id="UP000256970"/>
    </source>
</evidence>